<keyword evidence="3" id="KW-1185">Reference proteome</keyword>
<organism evidence="2 3">
    <name type="scientific">Trametes cubensis</name>
    <dbReference type="NCBI Taxonomy" id="1111947"/>
    <lineage>
        <taxon>Eukaryota</taxon>
        <taxon>Fungi</taxon>
        <taxon>Dikarya</taxon>
        <taxon>Basidiomycota</taxon>
        <taxon>Agaricomycotina</taxon>
        <taxon>Agaricomycetes</taxon>
        <taxon>Polyporales</taxon>
        <taxon>Polyporaceae</taxon>
        <taxon>Trametes</taxon>
    </lineage>
</organism>
<evidence type="ECO:0000256" key="1">
    <source>
        <dbReference type="SAM" id="MobiDB-lite"/>
    </source>
</evidence>
<sequence>MACETLHDPSHLPGEIVDAIVDHLPDEDKATLRSCSLVCSGWLPSSRRRLFATFLSDADDFALTDLIDFISSAPDVCCHICRFILRGYSGISLKDLVVLLSTLPDVHVVELQRLSISKPLPSDPVLRSLFPELSALKISMRCSTDKDIDTLFRVLGLFTIVHTLRLEHTMGVEIIHLDADGLPVVSPIVGVPVPETLQVSKLSTHGMPPPLLSRLIRLSRMTHWGTLKSLELEEFPAKWDQLADVGDLLAEVGPRLRSLAIRPPCHLPLDRHFGLPFQIPGAAAPWHPGMAGLNPAGTVDDTTSAWAQLNLSKCTSLQVFTIPFYLGVVSPLTNVNSLFKINIDILTHLPNTVHSIRLLMVIMFPPRVPPPDWAQQVPEPDAASGGPLQELNWPLLDETLSDDRFKGMKVILNMSSLKTGRSEQDYQMLLGICSSMSNDESAAEPQAPPSSEIQRIRAECTKAVEDYSRGVIGKTQAVFVIASELVGMAAQQNGGADPTTLQSYLGMLEDIDRGRSGQGGSGGHGDGGVTDAAAPRGGSRAGEALAPQSPQSEQGSRESSAEPEEPPAKRSRADPSRYAWAATDFLLETQLHPHIVRTLELLRNYGEDIAQAKRAINNSPSAPEFPDTEWTNVLSGRAVDLDHVFTGRYTPGAEGKISETVGDLQLSVNQPIASKRISTFGDWVFAWGRATRATTFAFPHRREELVAYGEYIGGLFGALAPAVHGRVLDFDRVVRKRVGSARNLRLTDFESFADLKIQYVDSCGANVYRAKAMRVDAGTQEVAHDEPANVVSDMCVPVAVEMGTSSQSVTGTLQRRATEPATQPRFLRGFVWDNSNKPVKRFADVSLTHAPVPAVPQTVLDDTVVNSTLRDHPDLFAIVTPIKIDRFEELLQDHPNQPFVHSVVRSLREGFWPYADAKPASYPDTWDERRPERLDERSAAFLRSQRDEEVALGRYSDAFGPDLLPGMYSMPVHVVPKPHSDKLHLVNDQSAGSFSLNSMIRPESIKGAVLDGIPALGDSLRRFRAIHGDIPLVMWKSDVSQAYRRMPVSPFWQIRQVVTIDSDRHVDRCNLFGGRGSLRVFSAFNALVAWIAETKFGVEFKHNYVDDDYGFALHRDVEWYQPYEKYLPLPQARLLLCWDELGIPHEPAKQLAGPILPVIGFLVDPNRMTVSLPEEGKQKLLQALDDFCDPSAGGRRHLRLISHPSSSAFQTPLWLPSPATSSSSFGVLWWRVRGRASSPRTARERGHRARERFVQLPAQ</sequence>
<gene>
    <name evidence="2" type="ORF">ONZ51_g6617</name>
</gene>
<protein>
    <submittedName>
        <fullName evidence="2">Uncharacterized protein</fullName>
    </submittedName>
</protein>
<feature type="compositionally biased region" description="Gly residues" evidence="1">
    <location>
        <begin position="516"/>
        <end position="528"/>
    </location>
</feature>
<feature type="compositionally biased region" description="Basic and acidic residues" evidence="1">
    <location>
        <begin position="555"/>
        <end position="575"/>
    </location>
</feature>
<dbReference type="EMBL" id="JAPEVG010000162">
    <property type="protein sequence ID" value="KAJ8475340.1"/>
    <property type="molecule type" value="Genomic_DNA"/>
</dbReference>
<evidence type="ECO:0000313" key="2">
    <source>
        <dbReference type="EMBL" id="KAJ8475340.1"/>
    </source>
</evidence>
<evidence type="ECO:0000313" key="3">
    <source>
        <dbReference type="Proteomes" id="UP001215151"/>
    </source>
</evidence>
<accession>A0AAD7TRU0</accession>
<reference evidence="2" key="1">
    <citation type="submission" date="2022-11" db="EMBL/GenBank/DDBJ databases">
        <title>Genome Sequence of Cubamyces cubensis.</title>
        <authorList>
            <person name="Buettner E."/>
        </authorList>
    </citation>
    <scope>NUCLEOTIDE SEQUENCE</scope>
    <source>
        <strain evidence="2">MPL-01</strain>
    </source>
</reference>
<feature type="region of interest" description="Disordered" evidence="1">
    <location>
        <begin position="511"/>
        <end position="575"/>
    </location>
</feature>
<name>A0AAD7TRU0_9APHY</name>
<proteinExistence type="predicted"/>
<feature type="region of interest" description="Disordered" evidence="1">
    <location>
        <begin position="1239"/>
        <end position="1259"/>
    </location>
</feature>
<dbReference type="AlphaFoldDB" id="A0AAD7TRU0"/>
<comment type="caution">
    <text evidence="2">The sequence shown here is derived from an EMBL/GenBank/DDBJ whole genome shotgun (WGS) entry which is preliminary data.</text>
</comment>
<dbReference type="Proteomes" id="UP001215151">
    <property type="component" value="Unassembled WGS sequence"/>
</dbReference>